<evidence type="ECO:0008006" key="3">
    <source>
        <dbReference type="Google" id="ProtNLM"/>
    </source>
</evidence>
<comment type="caution">
    <text evidence="1">The sequence shown here is derived from an EMBL/GenBank/DDBJ whole genome shotgun (WGS) entry which is preliminary data.</text>
</comment>
<accession>A0A840S9E2</accession>
<dbReference type="OrthoDB" id="8903822at2"/>
<dbReference type="Proteomes" id="UP000554837">
    <property type="component" value="Unassembled WGS sequence"/>
</dbReference>
<protein>
    <recommendedName>
        <fullName evidence="3">STAS/SEC14 domain-containing protein</fullName>
    </recommendedName>
</protein>
<evidence type="ECO:0000313" key="1">
    <source>
        <dbReference type="EMBL" id="MBB5205141.1"/>
    </source>
</evidence>
<proteinExistence type="predicted"/>
<gene>
    <name evidence="1" type="ORF">HNQ51_002460</name>
</gene>
<keyword evidence="2" id="KW-1185">Reference proteome</keyword>
<reference evidence="1 2" key="1">
    <citation type="submission" date="2020-08" db="EMBL/GenBank/DDBJ databases">
        <title>Genomic Encyclopedia of Type Strains, Phase IV (KMG-IV): sequencing the most valuable type-strain genomes for metagenomic binning, comparative biology and taxonomic classification.</title>
        <authorList>
            <person name="Goeker M."/>
        </authorList>
    </citation>
    <scope>NUCLEOTIDE SEQUENCE [LARGE SCALE GENOMIC DNA]</scope>
    <source>
        <strain evidence="1 2">DSM 23958</strain>
    </source>
</reference>
<sequence length="130" mass="15019">MNRAHGRYELDWQGTVLVLRIFEDWNDFAVQQLQQEVLTSVAQRGAARWALLTDAREWGLATPAALEAWQRFVELAHGQGLGALVRLMPSHFHEVVIRDYVQRTEPLMPQAHRDSLEAAWAWLQELGFTR</sequence>
<dbReference type="RefSeq" id="WP_138854848.1">
    <property type="nucleotide sequence ID" value="NZ_CP040709.1"/>
</dbReference>
<evidence type="ECO:0000313" key="2">
    <source>
        <dbReference type="Proteomes" id="UP000554837"/>
    </source>
</evidence>
<name>A0A840S9E2_9BURK</name>
<dbReference type="AlphaFoldDB" id="A0A840S9E2"/>
<dbReference type="EMBL" id="JACHHO010000003">
    <property type="protein sequence ID" value="MBB5205141.1"/>
    <property type="molecule type" value="Genomic_DNA"/>
</dbReference>
<organism evidence="1 2">
    <name type="scientific">Inhella inkyongensis</name>
    <dbReference type="NCBI Taxonomy" id="392593"/>
    <lineage>
        <taxon>Bacteria</taxon>
        <taxon>Pseudomonadati</taxon>
        <taxon>Pseudomonadota</taxon>
        <taxon>Betaproteobacteria</taxon>
        <taxon>Burkholderiales</taxon>
        <taxon>Sphaerotilaceae</taxon>
        <taxon>Inhella</taxon>
    </lineage>
</organism>